<dbReference type="InterPro" id="IPR043717">
    <property type="entry name" value="DUF5658"/>
</dbReference>
<feature type="transmembrane region" description="Helical" evidence="1">
    <location>
        <begin position="145"/>
        <end position="166"/>
    </location>
</feature>
<name>A0ABY7GLL5_9GAMM</name>
<evidence type="ECO:0000313" key="4">
    <source>
        <dbReference type="Proteomes" id="UP001162780"/>
    </source>
</evidence>
<keyword evidence="1" id="KW-1133">Transmembrane helix</keyword>
<protein>
    <submittedName>
        <fullName evidence="3">DUF5658 family protein</fullName>
    </submittedName>
</protein>
<evidence type="ECO:0000259" key="2">
    <source>
        <dbReference type="Pfam" id="PF18902"/>
    </source>
</evidence>
<feature type="transmembrane region" description="Helical" evidence="1">
    <location>
        <begin position="68"/>
        <end position="93"/>
    </location>
</feature>
<dbReference type="Proteomes" id="UP001162780">
    <property type="component" value="Chromosome"/>
</dbReference>
<evidence type="ECO:0000256" key="1">
    <source>
        <dbReference type="SAM" id="Phobius"/>
    </source>
</evidence>
<keyword evidence="1" id="KW-0812">Transmembrane</keyword>
<dbReference type="EMBL" id="CP113517">
    <property type="protein sequence ID" value="WAR45393.1"/>
    <property type="molecule type" value="Genomic_DNA"/>
</dbReference>
<proteinExistence type="predicted"/>
<sequence>MSASEASIEQRIVQAGVECHTLVQAIHDQLKTDYIREQCSPLHPLAIVKTRMGRFFAFLSGSQDRPKLFANTVLIASFGGLHVMDGIVTYLGLTFAELAEVNPVLNYFAGLLGLGISITVLKLAILAAIIVIFTGRRTIGHRGTAVLALAVMFYSGVVINNVLLLAGL</sequence>
<keyword evidence="1" id="KW-0472">Membrane</keyword>
<accession>A0ABY7GLL5</accession>
<evidence type="ECO:0000313" key="3">
    <source>
        <dbReference type="EMBL" id="WAR45393.1"/>
    </source>
</evidence>
<gene>
    <name evidence="3" type="ORF">NM686_002465</name>
</gene>
<organism evidence="3 4">
    <name type="scientific">Methylomonas rapida</name>
    <dbReference type="NCBI Taxonomy" id="2963939"/>
    <lineage>
        <taxon>Bacteria</taxon>
        <taxon>Pseudomonadati</taxon>
        <taxon>Pseudomonadota</taxon>
        <taxon>Gammaproteobacteria</taxon>
        <taxon>Methylococcales</taxon>
        <taxon>Methylococcaceae</taxon>
        <taxon>Methylomonas</taxon>
    </lineage>
</organism>
<keyword evidence="4" id="KW-1185">Reference proteome</keyword>
<dbReference type="RefSeq" id="WP_255190364.1">
    <property type="nucleotide sequence ID" value="NZ_CP113517.1"/>
</dbReference>
<dbReference type="Pfam" id="PF18902">
    <property type="entry name" value="DUF5658"/>
    <property type="match status" value="1"/>
</dbReference>
<reference evidence="3" key="1">
    <citation type="submission" date="2022-11" db="EMBL/GenBank/DDBJ databases">
        <title>Methylomonas rapida sp. nov., Carotenoid-Producing Obligate Methanotrophs with High Growth Characteristics and Biotechnological Potential.</title>
        <authorList>
            <person name="Tikhonova E.N."/>
            <person name="Suleimanov R.Z."/>
            <person name="Miroshnikov K."/>
            <person name="Oshkin I.Y."/>
            <person name="Belova S.E."/>
            <person name="Danilova O.V."/>
            <person name="Ashikhmin A."/>
            <person name="Konopkin A."/>
            <person name="But S.Y."/>
            <person name="Khmelenina V.N."/>
            <person name="Kuznetsov N."/>
            <person name="Pimenov N.V."/>
            <person name="Dedysh S.N."/>
        </authorList>
    </citation>
    <scope>NUCLEOTIDE SEQUENCE</scope>
    <source>
        <strain evidence="3">MP1</strain>
    </source>
</reference>
<feature type="transmembrane region" description="Helical" evidence="1">
    <location>
        <begin position="105"/>
        <end position="133"/>
    </location>
</feature>
<feature type="domain" description="DUF5658" evidence="2">
    <location>
        <begin position="79"/>
        <end position="166"/>
    </location>
</feature>